<dbReference type="RefSeq" id="WP_301190076.1">
    <property type="nucleotide sequence ID" value="NZ_JAPDPJ010000015.1"/>
</dbReference>
<sequence length="84" mass="9555">MLECNTTVVQVICRQSTHAYCSAKVLHIVADLEEDDYLCADFDLCKNEPTITFDFGFESPFNKNFSSFILFEADVSPPLYFSLV</sequence>
<organism evidence="1 2">
    <name type="scientific">Plebeiibacterium sediminum</name>
    <dbReference type="NCBI Taxonomy" id="2992112"/>
    <lineage>
        <taxon>Bacteria</taxon>
        <taxon>Pseudomonadati</taxon>
        <taxon>Bacteroidota</taxon>
        <taxon>Bacteroidia</taxon>
        <taxon>Marinilabiliales</taxon>
        <taxon>Marinilabiliaceae</taxon>
        <taxon>Plebeiibacterium</taxon>
    </lineage>
</organism>
<name>A0AAE3SET0_9BACT</name>
<proteinExistence type="predicted"/>
<dbReference type="Proteomes" id="UP001209229">
    <property type="component" value="Unassembled WGS sequence"/>
</dbReference>
<dbReference type="AlphaFoldDB" id="A0AAE3SET0"/>
<gene>
    <name evidence="1" type="ORF">OM075_08535</name>
</gene>
<accession>A0AAE3SET0</accession>
<dbReference type="EMBL" id="JAPDPJ010000015">
    <property type="protein sequence ID" value="MCW3786511.1"/>
    <property type="molecule type" value="Genomic_DNA"/>
</dbReference>
<comment type="caution">
    <text evidence="1">The sequence shown here is derived from an EMBL/GenBank/DDBJ whole genome shotgun (WGS) entry which is preliminary data.</text>
</comment>
<keyword evidence="2" id="KW-1185">Reference proteome</keyword>
<evidence type="ECO:0000313" key="2">
    <source>
        <dbReference type="Proteomes" id="UP001209229"/>
    </source>
</evidence>
<protein>
    <submittedName>
        <fullName evidence="1">Uncharacterized protein</fullName>
    </submittedName>
</protein>
<reference evidence="1" key="1">
    <citation type="submission" date="2022-10" db="EMBL/GenBank/DDBJ databases">
        <authorList>
            <person name="Yu W.X."/>
        </authorList>
    </citation>
    <scope>NUCLEOTIDE SEQUENCE</scope>
    <source>
        <strain evidence="1">AAT</strain>
    </source>
</reference>
<evidence type="ECO:0000313" key="1">
    <source>
        <dbReference type="EMBL" id="MCW3786511.1"/>
    </source>
</evidence>